<organism evidence="17 18">
    <name type="scientific">Paenibacillus rhizosphaerae</name>
    <dbReference type="NCBI Taxonomy" id="297318"/>
    <lineage>
        <taxon>Bacteria</taxon>
        <taxon>Bacillati</taxon>
        <taxon>Bacillota</taxon>
        <taxon>Bacilli</taxon>
        <taxon>Bacillales</taxon>
        <taxon>Paenibacillaceae</taxon>
        <taxon>Paenibacillus</taxon>
    </lineage>
</organism>
<dbReference type="PRINTS" id="PR00344">
    <property type="entry name" value="BCTRLSENSOR"/>
</dbReference>
<comment type="catalytic activity">
    <reaction evidence="1">
        <text>ATP + protein L-histidine = ADP + protein N-phospho-L-histidine.</text>
        <dbReference type="EC" id="2.7.13.3"/>
    </reaction>
</comment>
<dbReference type="EC" id="2.7.13.3" evidence="3"/>
<evidence type="ECO:0000256" key="3">
    <source>
        <dbReference type="ARBA" id="ARBA00012438"/>
    </source>
</evidence>
<dbReference type="CDD" id="cd00082">
    <property type="entry name" value="HisKA"/>
    <property type="match status" value="1"/>
</dbReference>
<dbReference type="InterPro" id="IPR005467">
    <property type="entry name" value="His_kinase_dom"/>
</dbReference>
<feature type="transmembrane region" description="Helical" evidence="14">
    <location>
        <begin position="176"/>
        <end position="198"/>
    </location>
</feature>
<keyword evidence="6" id="KW-0808">Transferase</keyword>
<evidence type="ECO:0000256" key="8">
    <source>
        <dbReference type="ARBA" id="ARBA00022741"/>
    </source>
</evidence>
<keyword evidence="9" id="KW-0418">Kinase</keyword>
<dbReference type="Gene3D" id="1.10.287.130">
    <property type="match status" value="1"/>
</dbReference>
<name>A0A839THX3_9BACL</name>
<dbReference type="RefSeq" id="WP_183578729.1">
    <property type="nucleotide sequence ID" value="NZ_JACHXJ010000001.1"/>
</dbReference>
<dbReference type="GO" id="GO:0000155">
    <property type="term" value="F:phosphorelay sensor kinase activity"/>
    <property type="evidence" value="ECO:0007669"/>
    <property type="project" value="InterPro"/>
</dbReference>
<protein>
    <recommendedName>
        <fullName evidence="3">histidine kinase</fullName>
        <ecNumber evidence="3">2.7.13.3</ecNumber>
    </recommendedName>
</protein>
<evidence type="ECO:0000313" key="18">
    <source>
        <dbReference type="Proteomes" id="UP000517523"/>
    </source>
</evidence>
<evidence type="ECO:0000259" key="16">
    <source>
        <dbReference type="PROSITE" id="PS50885"/>
    </source>
</evidence>
<accession>A0A839THX3</accession>
<dbReference type="PROSITE" id="PS50109">
    <property type="entry name" value="HIS_KIN"/>
    <property type="match status" value="1"/>
</dbReference>
<evidence type="ECO:0000256" key="2">
    <source>
        <dbReference type="ARBA" id="ARBA00004651"/>
    </source>
</evidence>
<sequence length="493" mass="55412">MGKIGFIERLSVKKQLIYTFVLIMLLSLVLTAVTYILGFWWLTSSSWFNPANHYEQKIPAIAAYSRSLGEAVLDPASRPKLEEKIPGEGIRYQVMDARGKVLYGTLTGPVFKQKGDLVQRLNTSFSRQPSIGFGGVITKVVPVTSSSGELRGAIALEYKLEVTSNGGPGSADVLKFALNICFLAAPFIYIALFTYIFATRFGRRISRPVHELIDASERIRRQDLDFTITYKAANELGLLTDSFEKIRAALKDSLLREWKLEQERRDMMDAIAHDLRTPMTIIQGNVEMLTDTAGVIPRGKLEERLRVVEGNIQRVNRLIQDIQVASEKDMEYFPLYVKETDVAEFAGAKEREIRYLCAGKQIRLEYTVTDERPAPHPGYMDVQRVGQVLDNVITNSLRYVPEQGSLSVSLTIREKDIRYEICDTGPGFNEADIPNLFRKFYKGDKGQTGLGLYTARVICDKHGGGIEAANRPEGGACITFTVRTDMHNRESEQ</sequence>
<gene>
    <name evidence="17" type="ORF">FHS19_000767</name>
</gene>
<evidence type="ECO:0000256" key="1">
    <source>
        <dbReference type="ARBA" id="ARBA00000085"/>
    </source>
</evidence>
<reference evidence="17 18" key="1">
    <citation type="submission" date="2020-08" db="EMBL/GenBank/DDBJ databases">
        <title>Genomic Encyclopedia of Type Strains, Phase III (KMG-III): the genomes of soil and plant-associated and newly described type strains.</title>
        <authorList>
            <person name="Whitman W."/>
        </authorList>
    </citation>
    <scope>NUCLEOTIDE SEQUENCE [LARGE SCALE GENOMIC DNA]</scope>
    <source>
        <strain evidence="17 18">CECT 5831</strain>
    </source>
</reference>
<feature type="domain" description="Histidine kinase" evidence="15">
    <location>
        <begin position="270"/>
        <end position="486"/>
    </location>
</feature>
<evidence type="ECO:0000313" key="17">
    <source>
        <dbReference type="EMBL" id="MBB3126113.1"/>
    </source>
</evidence>
<evidence type="ECO:0000256" key="12">
    <source>
        <dbReference type="ARBA" id="ARBA00023012"/>
    </source>
</evidence>
<dbReference type="EMBL" id="JACHXJ010000001">
    <property type="protein sequence ID" value="MBB3126113.1"/>
    <property type="molecule type" value="Genomic_DNA"/>
</dbReference>
<evidence type="ECO:0000259" key="15">
    <source>
        <dbReference type="PROSITE" id="PS50109"/>
    </source>
</evidence>
<keyword evidence="8" id="KW-0547">Nucleotide-binding</keyword>
<dbReference type="InterPro" id="IPR004358">
    <property type="entry name" value="Sig_transdc_His_kin-like_C"/>
</dbReference>
<keyword evidence="10" id="KW-0067">ATP-binding</keyword>
<dbReference type="SMART" id="SM00304">
    <property type="entry name" value="HAMP"/>
    <property type="match status" value="1"/>
</dbReference>
<evidence type="ECO:0000256" key="6">
    <source>
        <dbReference type="ARBA" id="ARBA00022679"/>
    </source>
</evidence>
<dbReference type="SMART" id="SM00387">
    <property type="entry name" value="HATPase_c"/>
    <property type="match status" value="1"/>
</dbReference>
<dbReference type="CDD" id="cd06225">
    <property type="entry name" value="HAMP"/>
    <property type="match status" value="1"/>
</dbReference>
<dbReference type="PANTHER" id="PTHR45528">
    <property type="entry name" value="SENSOR HISTIDINE KINASE CPXA"/>
    <property type="match status" value="1"/>
</dbReference>
<dbReference type="SUPFAM" id="SSF55874">
    <property type="entry name" value="ATPase domain of HSP90 chaperone/DNA topoisomerase II/histidine kinase"/>
    <property type="match status" value="1"/>
</dbReference>
<feature type="transmembrane region" description="Helical" evidence="14">
    <location>
        <begin position="16"/>
        <end position="42"/>
    </location>
</feature>
<comment type="subcellular location">
    <subcellularLocation>
        <location evidence="2">Cell membrane</location>
        <topology evidence="2">Multi-pass membrane protein</topology>
    </subcellularLocation>
</comment>
<dbReference type="Pfam" id="PF00512">
    <property type="entry name" value="HisKA"/>
    <property type="match status" value="1"/>
</dbReference>
<dbReference type="InterPro" id="IPR003661">
    <property type="entry name" value="HisK_dim/P_dom"/>
</dbReference>
<keyword evidence="11 14" id="KW-1133">Transmembrane helix</keyword>
<dbReference type="Pfam" id="PF00672">
    <property type="entry name" value="HAMP"/>
    <property type="match status" value="1"/>
</dbReference>
<evidence type="ECO:0000256" key="4">
    <source>
        <dbReference type="ARBA" id="ARBA00022475"/>
    </source>
</evidence>
<dbReference type="AlphaFoldDB" id="A0A839THX3"/>
<evidence type="ECO:0000256" key="7">
    <source>
        <dbReference type="ARBA" id="ARBA00022692"/>
    </source>
</evidence>
<keyword evidence="5" id="KW-0597">Phosphoprotein</keyword>
<dbReference type="Pfam" id="PF02518">
    <property type="entry name" value="HATPase_c"/>
    <property type="match status" value="1"/>
</dbReference>
<keyword evidence="12" id="KW-0902">Two-component regulatory system</keyword>
<dbReference type="InterPro" id="IPR036890">
    <property type="entry name" value="HATPase_C_sf"/>
</dbReference>
<dbReference type="PANTHER" id="PTHR45528:SF8">
    <property type="entry name" value="HISTIDINE KINASE"/>
    <property type="match status" value="1"/>
</dbReference>
<evidence type="ECO:0000256" key="11">
    <source>
        <dbReference type="ARBA" id="ARBA00022989"/>
    </source>
</evidence>
<keyword evidence="7 14" id="KW-0812">Transmembrane</keyword>
<dbReference type="Gene3D" id="3.30.565.10">
    <property type="entry name" value="Histidine kinase-like ATPase, C-terminal domain"/>
    <property type="match status" value="1"/>
</dbReference>
<feature type="domain" description="HAMP" evidence="16">
    <location>
        <begin position="203"/>
        <end position="255"/>
    </location>
</feature>
<proteinExistence type="predicted"/>
<keyword evidence="4" id="KW-1003">Cell membrane</keyword>
<dbReference type="InterPro" id="IPR003660">
    <property type="entry name" value="HAMP_dom"/>
</dbReference>
<dbReference type="InterPro" id="IPR036097">
    <property type="entry name" value="HisK_dim/P_sf"/>
</dbReference>
<dbReference type="InterPro" id="IPR050398">
    <property type="entry name" value="HssS/ArlS-like"/>
</dbReference>
<dbReference type="GO" id="GO:0005886">
    <property type="term" value="C:plasma membrane"/>
    <property type="evidence" value="ECO:0007669"/>
    <property type="project" value="UniProtKB-SubCell"/>
</dbReference>
<evidence type="ECO:0000256" key="9">
    <source>
        <dbReference type="ARBA" id="ARBA00022777"/>
    </source>
</evidence>
<keyword evidence="13 14" id="KW-0472">Membrane</keyword>
<dbReference type="InterPro" id="IPR003594">
    <property type="entry name" value="HATPase_dom"/>
</dbReference>
<dbReference type="SMART" id="SM00388">
    <property type="entry name" value="HisKA"/>
    <property type="match status" value="1"/>
</dbReference>
<evidence type="ECO:0000256" key="5">
    <source>
        <dbReference type="ARBA" id="ARBA00022553"/>
    </source>
</evidence>
<dbReference type="SUPFAM" id="SSF158472">
    <property type="entry name" value="HAMP domain-like"/>
    <property type="match status" value="1"/>
</dbReference>
<comment type="caution">
    <text evidence="17">The sequence shown here is derived from an EMBL/GenBank/DDBJ whole genome shotgun (WGS) entry which is preliminary data.</text>
</comment>
<dbReference type="SUPFAM" id="SSF47384">
    <property type="entry name" value="Homodimeric domain of signal transducing histidine kinase"/>
    <property type="match status" value="1"/>
</dbReference>
<dbReference type="PROSITE" id="PS50885">
    <property type="entry name" value="HAMP"/>
    <property type="match status" value="1"/>
</dbReference>
<dbReference type="Proteomes" id="UP000517523">
    <property type="component" value="Unassembled WGS sequence"/>
</dbReference>
<dbReference type="Gene3D" id="6.10.340.10">
    <property type="match status" value="1"/>
</dbReference>
<evidence type="ECO:0000256" key="13">
    <source>
        <dbReference type="ARBA" id="ARBA00023136"/>
    </source>
</evidence>
<evidence type="ECO:0000256" key="14">
    <source>
        <dbReference type="SAM" id="Phobius"/>
    </source>
</evidence>
<evidence type="ECO:0000256" key="10">
    <source>
        <dbReference type="ARBA" id="ARBA00022840"/>
    </source>
</evidence>
<dbReference type="GO" id="GO:0005524">
    <property type="term" value="F:ATP binding"/>
    <property type="evidence" value="ECO:0007669"/>
    <property type="project" value="UniProtKB-KW"/>
</dbReference>